<feature type="transmembrane region" description="Helical" evidence="7">
    <location>
        <begin position="362"/>
        <end position="382"/>
    </location>
</feature>
<sequence length="550" mass="62952">MLWSRSLAISCICLFLFSSHTFAFYLPGVAPHDYERGDDVKLYVNSLTPLMGSHQLKSLIPYDYYYKPFHFCSPEQPQSQSESLGSILFGDRIFDSLYKLNMAENKTCQYLCSATVPSEDAAFINARIKENYAINWLIDGLPAASRKKDLRTNTEFNSIGFELGDSVASFNNPPLHNHYDIEIQYHKQESANKYRVVGVIVSPTSNKYDSEEHARTCVTTSERLILNEKSDNTVHYTYKVVWTPSNIAWATRWDNYLYTFDPRIHWFSLVNSIVIVLFLTGMVAMILLRALHKDISRYNQLEAQEDVQEDFGWKLVHGDIFRTPANIMLLSVFLGNGSQLFCMTTVTLLFAVLGFLSPSNRGSLATVMLIFYMLFAFVAGYVSARVYKMFGGDAWKKNVFLTAFLFPTIEHPVRTNQIPRQIPDQVFYLRPIPSILMGGVLPFGAIFIELYFIMNSIWGSKVYYLFGFAALVFIILTITCSEVTILLCYFHLCAEDYHWSWRAFLTSGASGFYIFVYSIMYFMTKLQINSLTSAALLVTSHALHLSERFL</sequence>
<dbReference type="GO" id="GO:0005737">
    <property type="term" value="C:cytoplasm"/>
    <property type="evidence" value="ECO:0007669"/>
    <property type="project" value="UniProtKB-ARBA"/>
</dbReference>
<comment type="caution">
    <text evidence="7">Lacks conserved residue(s) required for the propagation of feature annotation.</text>
</comment>
<dbReference type="AlphaFoldDB" id="A0A9N9AA65"/>
<dbReference type="GO" id="GO:0007034">
    <property type="term" value="P:vacuolar transport"/>
    <property type="evidence" value="ECO:0007669"/>
    <property type="project" value="TreeGrafter"/>
</dbReference>
<keyword evidence="6 7" id="KW-0472">Membrane</keyword>
<dbReference type="OrthoDB" id="1666796at2759"/>
<feature type="signal peptide" evidence="7">
    <location>
        <begin position="1"/>
        <end position="23"/>
    </location>
</feature>
<keyword evidence="4 7" id="KW-0732">Signal</keyword>
<gene>
    <name evidence="8" type="ORF">DERYTH_LOCUS3985</name>
</gene>
<dbReference type="InterPro" id="IPR004240">
    <property type="entry name" value="EMP70"/>
</dbReference>
<evidence type="ECO:0000256" key="2">
    <source>
        <dbReference type="ARBA" id="ARBA00005227"/>
    </source>
</evidence>
<keyword evidence="5 7" id="KW-1133">Transmembrane helix</keyword>
<dbReference type="GO" id="GO:0016020">
    <property type="term" value="C:membrane"/>
    <property type="evidence" value="ECO:0007669"/>
    <property type="project" value="UniProtKB-SubCell"/>
</dbReference>
<evidence type="ECO:0000313" key="9">
    <source>
        <dbReference type="Proteomes" id="UP000789405"/>
    </source>
</evidence>
<dbReference type="GO" id="GO:0072657">
    <property type="term" value="P:protein localization to membrane"/>
    <property type="evidence" value="ECO:0007669"/>
    <property type="project" value="TreeGrafter"/>
</dbReference>
<dbReference type="PANTHER" id="PTHR10766:SF111">
    <property type="entry name" value="TRANSMEMBRANE 9 SUPERFAMILY MEMBER 2"/>
    <property type="match status" value="1"/>
</dbReference>
<organism evidence="8 9">
    <name type="scientific">Dentiscutata erythropus</name>
    <dbReference type="NCBI Taxonomy" id="1348616"/>
    <lineage>
        <taxon>Eukaryota</taxon>
        <taxon>Fungi</taxon>
        <taxon>Fungi incertae sedis</taxon>
        <taxon>Mucoromycota</taxon>
        <taxon>Glomeromycotina</taxon>
        <taxon>Glomeromycetes</taxon>
        <taxon>Diversisporales</taxon>
        <taxon>Gigasporaceae</taxon>
        <taxon>Dentiscutata</taxon>
    </lineage>
</organism>
<feature type="transmembrane region" description="Helical" evidence="7">
    <location>
        <begin position="432"/>
        <end position="452"/>
    </location>
</feature>
<evidence type="ECO:0000256" key="3">
    <source>
        <dbReference type="ARBA" id="ARBA00022692"/>
    </source>
</evidence>
<dbReference type="Proteomes" id="UP000789405">
    <property type="component" value="Unassembled WGS sequence"/>
</dbReference>
<evidence type="ECO:0000256" key="6">
    <source>
        <dbReference type="ARBA" id="ARBA00023136"/>
    </source>
</evidence>
<reference evidence="8" key="1">
    <citation type="submission" date="2021-06" db="EMBL/GenBank/DDBJ databases">
        <authorList>
            <person name="Kallberg Y."/>
            <person name="Tangrot J."/>
            <person name="Rosling A."/>
        </authorList>
    </citation>
    <scope>NUCLEOTIDE SEQUENCE</scope>
    <source>
        <strain evidence="8">MA453B</strain>
    </source>
</reference>
<feature type="chain" id="PRO_5040530888" description="Transmembrane 9 superfamily member" evidence="7">
    <location>
        <begin position="24"/>
        <end position="550"/>
    </location>
</feature>
<keyword evidence="3 7" id="KW-0812">Transmembrane</keyword>
<dbReference type="Pfam" id="PF02990">
    <property type="entry name" value="EMP70"/>
    <property type="match status" value="1"/>
</dbReference>
<evidence type="ECO:0000256" key="1">
    <source>
        <dbReference type="ARBA" id="ARBA00004141"/>
    </source>
</evidence>
<comment type="similarity">
    <text evidence="2 7">Belongs to the nonaspanin (TM9SF) (TC 9.A.2) family.</text>
</comment>
<feature type="transmembrane region" description="Helical" evidence="7">
    <location>
        <begin position="464"/>
        <end position="492"/>
    </location>
</feature>
<feature type="transmembrane region" description="Helical" evidence="7">
    <location>
        <begin position="266"/>
        <end position="288"/>
    </location>
</feature>
<evidence type="ECO:0000256" key="4">
    <source>
        <dbReference type="ARBA" id="ARBA00022729"/>
    </source>
</evidence>
<evidence type="ECO:0000256" key="7">
    <source>
        <dbReference type="RuleBase" id="RU363079"/>
    </source>
</evidence>
<keyword evidence="9" id="KW-1185">Reference proteome</keyword>
<comment type="subcellular location">
    <subcellularLocation>
        <location evidence="1">Membrane</location>
        <topology evidence="1">Multi-pass membrane protein</topology>
    </subcellularLocation>
</comment>
<dbReference type="PANTHER" id="PTHR10766">
    <property type="entry name" value="TRANSMEMBRANE 9 SUPERFAMILY PROTEIN"/>
    <property type="match status" value="1"/>
</dbReference>
<evidence type="ECO:0000313" key="8">
    <source>
        <dbReference type="EMBL" id="CAG8523407.1"/>
    </source>
</evidence>
<proteinExistence type="inferred from homology"/>
<comment type="caution">
    <text evidence="8">The sequence shown here is derived from an EMBL/GenBank/DDBJ whole genome shotgun (WGS) entry which is preliminary data.</text>
</comment>
<accession>A0A9N9AA65</accession>
<name>A0A9N9AA65_9GLOM</name>
<feature type="transmembrane region" description="Helical" evidence="7">
    <location>
        <begin position="504"/>
        <end position="523"/>
    </location>
</feature>
<feature type="transmembrane region" description="Helical" evidence="7">
    <location>
        <begin position="327"/>
        <end position="356"/>
    </location>
</feature>
<evidence type="ECO:0000256" key="5">
    <source>
        <dbReference type="ARBA" id="ARBA00022989"/>
    </source>
</evidence>
<dbReference type="EMBL" id="CAJVPY010001473">
    <property type="protein sequence ID" value="CAG8523407.1"/>
    <property type="molecule type" value="Genomic_DNA"/>
</dbReference>
<protein>
    <recommendedName>
        <fullName evidence="7">Transmembrane 9 superfamily member</fullName>
    </recommendedName>
</protein>